<dbReference type="SUPFAM" id="SSF53335">
    <property type="entry name" value="S-adenosyl-L-methionine-dependent methyltransferases"/>
    <property type="match status" value="1"/>
</dbReference>
<proteinExistence type="predicted"/>
<dbReference type="OrthoDB" id="407103at2759"/>
<accession>A0A8J1U2F2</accession>
<name>A0A8J1U2F2_OWEFU</name>
<reference evidence="1" key="1">
    <citation type="submission" date="2022-03" db="EMBL/GenBank/DDBJ databases">
        <authorList>
            <person name="Martin C."/>
        </authorList>
    </citation>
    <scope>NUCLEOTIDE SEQUENCE</scope>
</reference>
<dbReference type="InterPro" id="IPR029063">
    <property type="entry name" value="SAM-dependent_MTases_sf"/>
</dbReference>
<protein>
    <submittedName>
        <fullName evidence="1">Uncharacterized protein</fullName>
    </submittedName>
</protein>
<evidence type="ECO:0000313" key="1">
    <source>
        <dbReference type="EMBL" id="CAH1786575.1"/>
    </source>
</evidence>
<organism evidence="1 2">
    <name type="scientific">Owenia fusiformis</name>
    <name type="common">Polychaete worm</name>
    <dbReference type="NCBI Taxonomy" id="6347"/>
    <lineage>
        <taxon>Eukaryota</taxon>
        <taxon>Metazoa</taxon>
        <taxon>Spiralia</taxon>
        <taxon>Lophotrochozoa</taxon>
        <taxon>Annelida</taxon>
        <taxon>Polychaeta</taxon>
        <taxon>Sedentaria</taxon>
        <taxon>Canalipalpata</taxon>
        <taxon>Sabellida</taxon>
        <taxon>Oweniida</taxon>
        <taxon>Oweniidae</taxon>
        <taxon>Owenia</taxon>
    </lineage>
</organism>
<gene>
    <name evidence="1" type="ORF">OFUS_LOCUS12443</name>
</gene>
<sequence>KKKGSNFILFYDQPFMIMSFTTISSYFNCFNMRRIAIPVLVLFSVLLISTFLYDRGQKFRITGIQEKETTRLQDAPPLHTYLDTTVNPFNTWWKNYKKSEDYGDVFKWNHYFDIYHRHFAKFRNKEMTLLEIGVRNGGSLKMWLDYFGPGIQIYGLDINANAKRFEHKSQGVNIIIGDQGNPQFWTKTLKTLPKFDIVIDDGGHTMNQLKVTFDHLYDHVKPDGGIYLVEDLHTAYWPEYGGGFKKPETFIEYTKDLIDQLNADHSRDKNLVVTDFTRCTQSMHVYDSIVVFEKSPHPKYQTVLSQ</sequence>
<dbReference type="AlphaFoldDB" id="A0A8J1U2F2"/>
<evidence type="ECO:0000313" key="2">
    <source>
        <dbReference type="Proteomes" id="UP000749559"/>
    </source>
</evidence>
<feature type="non-terminal residue" evidence="1">
    <location>
        <position position="306"/>
    </location>
</feature>
<dbReference type="Proteomes" id="UP000749559">
    <property type="component" value="Unassembled WGS sequence"/>
</dbReference>
<keyword evidence="2" id="KW-1185">Reference proteome</keyword>
<dbReference type="Gene3D" id="3.40.50.150">
    <property type="entry name" value="Vaccinia Virus protein VP39"/>
    <property type="match status" value="1"/>
</dbReference>
<dbReference type="EMBL" id="CAIIXF020000006">
    <property type="protein sequence ID" value="CAH1786575.1"/>
    <property type="molecule type" value="Genomic_DNA"/>
</dbReference>
<comment type="caution">
    <text evidence="1">The sequence shown here is derived from an EMBL/GenBank/DDBJ whole genome shotgun (WGS) entry which is preliminary data.</text>
</comment>